<organism evidence="2 3">
    <name type="scientific">Ketobacter alkanivorans</name>
    <dbReference type="NCBI Taxonomy" id="1917421"/>
    <lineage>
        <taxon>Bacteria</taxon>
        <taxon>Pseudomonadati</taxon>
        <taxon>Pseudomonadota</taxon>
        <taxon>Gammaproteobacteria</taxon>
        <taxon>Pseudomonadales</taxon>
        <taxon>Ketobacteraceae</taxon>
        <taxon>Ketobacter</taxon>
    </lineage>
</organism>
<protein>
    <submittedName>
        <fullName evidence="2">Uncharacterized protein</fullName>
    </submittedName>
</protein>
<gene>
    <name evidence="2" type="ORF">Kalk_20840</name>
</gene>
<proteinExistence type="predicted"/>
<keyword evidence="3" id="KW-1185">Reference proteome</keyword>
<keyword evidence="1" id="KW-0472">Membrane</keyword>
<dbReference type="EMBL" id="CP022684">
    <property type="protein sequence ID" value="AUM14726.1"/>
    <property type="molecule type" value="Genomic_DNA"/>
</dbReference>
<dbReference type="Proteomes" id="UP000235116">
    <property type="component" value="Chromosome"/>
</dbReference>
<dbReference type="AlphaFoldDB" id="A0A2K9LQW1"/>
<evidence type="ECO:0000313" key="3">
    <source>
        <dbReference type="Proteomes" id="UP000235116"/>
    </source>
</evidence>
<keyword evidence="1" id="KW-0812">Transmembrane</keyword>
<name>A0A2K9LQW1_9GAMM</name>
<evidence type="ECO:0000256" key="1">
    <source>
        <dbReference type="SAM" id="Phobius"/>
    </source>
</evidence>
<feature type="transmembrane region" description="Helical" evidence="1">
    <location>
        <begin position="12"/>
        <end position="29"/>
    </location>
</feature>
<evidence type="ECO:0000313" key="2">
    <source>
        <dbReference type="EMBL" id="AUM14726.1"/>
    </source>
</evidence>
<feature type="transmembrane region" description="Helical" evidence="1">
    <location>
        <begin position="35"/>
        <end position="53"/>
    </location>
</feature>
<sequence>MKIIAYKSNSMIAFIFGLTAFVCIFLSDGNHHIKQLGFGFVFISVIFGLHSKYRAKFDKRYRSEFPLTIYDDKVCWGLFGNVYFGSVEDISLVGNKLVISNAGAGYKFHIVEDQEQKIHDLKHKLDAFRNQLSMRTPQKGIGISYSGTKMKILLSSDDIDIPYLNYLVSNIDRQLVISEYTVSYSDSESVNYGNISIAQLCEKIHNKVFKRTRLHSNGL</sequence>
<keyword evidence="1" id="KW-1133">Transmembrane helix</keyword>
<accession>A0A2K9LQW1</accession>
<reference evidence="3" key="1">
    <citation type="submission" date="2017-08" db="EMBL/GenBank/DDBJ databases">
        <title>Direct submision.</title>
        <authorList>
            <person name="Kim S.-J."/>
            <person name="Rhee S.-K."/>
        </authorList>
    </citation>
    <scope>NUCLEOTIDE SEQUENCE [LARGE SCALE GENOMIC DNA]</scope>
    <source>
        <strain evidence="3">GI5</strain>
    </source>
</reference>
<dbReference type="KEGG" id="kak:Kalk_20840"/>